<dbReference type="AlphaFoldDB" id="A0A915DXW3"/>
<dbReference type="Proteomes" id="UP000887574">
    <property type="component" value="Unplaced"/>
</dbReference>
<reference evidence="5" key="1">
    <citation type="submission" date="2022-11" db="UniProtKB">
        <authorList>
            <consortium name="WormBaseParasite"/>
        </authorList>
    </citation>
    <scope>IDENTIFICATION</scope>
</reference>
<keyword evidence="2" id="KW-0732">Signal</keyword>
<evidence type="ECO:0000313" key="5">
    <source>
        <dbReference type="WBParaSite" id="jg23893"/>
    </source>
</evidence>
<evidence type="ECO:0000256" key="2">
    <source>
        <dbReference type="SAM" id="SignalP"/>
    </source>
</evidence>
<keyword evidence="1" id="KW-0812">Transmembrane</keyword>
<feature type="transmembrane region" description="Helical" evidence="1">
    <location>
        <begin position="251"/>
        <end position="268"/>
    </location>
</feature>
<dbReference type="Pfam" id="PF01757">
    <property type="entry name" value="Acyl_transf_3"/>
    <property type="match status" value="1"/>
</dbReference>
<dbReference type="InterPro" id="IPR052728">
    <property type="entry name" value="O2_lipid_transport_reg"/>
</dbReference>
<proteinExistence type="predicted"/>
<evidence type="ECO:0000313" key="4">
    <source>
        <dbReference type="Proteomes" id="UP000887574"/>
    </source>
</evidence>
<dbReference type="PANTHER" id="PTHR11161:SF65">
    <property type="entry name" value="NOSE RESISTANT TO FLUOXETINE PROTEIN 6"/>
    <property type="match status" value="1"/>
</dbReference>
<dbReference type="InterPro" id="IPR002656">
    <property type="entry name" value="Acyl_transf_3_dom"/>
</dbReference>
<dbReference type="WBParaSite" id="jg23893">
    <property type="protein sequence ID" value="jg23893"/>
    <property type="gene ID" value="jg23893"/>
</dbReference>
<feature type="transmembrane region" description="Helical" evidence="1">
    <location>
        <begin position="140"/>
        <end position="164"/>
    </location>
</feature>
<protein>
    <submittedName>
        <fullName evidence="5">Acyltransferase 3 domain-containing protein</fullName>
    </submittedName>
</protein>
<organism evidence="4 5">
    <name type="scientific">Ditylenchus dipsaci</name>
    <dbReference type="NCBI Taxonomy" id="166011"/>
    <lineage>
        <taxon>Eukaryota</taxon>
        <taxon>Metazoa</taxon>
        <taxon>Ecdysozoa</taxon>
        <taxon>Nematoda</taxon>
        <taxon>Chromadorea</taxon>
        <taxon>Rhabditida</taxon>
        <taxon>Tylenchina</taxon>
        <taxon>Tylenchomorpha</taxon>
        <taxon>Sphaerularioidea</taxon>
        <taxon>Anguinidae</taxon>
        <taxon>Anguininae</taxon>
        <taxon>Ditylenchus</taxon>
    </lineage>
</organism>
<evidence type="ECO:0000256" key="1">
    <source>
        <dbReference type="SAM" id="Phobius"/>
    </source>
</evidence>
<dbReference type="PANTHER" id="PTHR11161">
    <property type="entry name" value="O-ACYLTRANSFERASE"/>
    <property type="match status" value="1"/>
</dbReference>
<keyword evidence="1" id="KW-0472">Membrane</keyword>
<feature type="domain" description="Acyltransferase 3" evidence="3">
    <location>
        <begin position="247"/>
        <end position="416"/>
    </location>
</feature>
<sequence>MSRLFFGLLLNCIILAGLISAKSVDDYGDGKPFHLKLTEAELRGIETGQRLDYEYSEDVGQFVGEFFHDSKSQLIVDLDLFREIWTEINKMKESATMFRQGHTISMYNSAETALGKKLVCNVDVQCSNAKPENQLWNDSLSVFVLCFILFILGLLFFGTCYDLYVARSLEAETEHQRNKQKRHELIKQSLKADTELEEDHSEKASKISSSINLQPQGLFVTLVMMFSVPRNLEYIMSTNTESGQIRCLHGARFLSMSWIIFGHTYYYICTSLTTDNLVQTLHEFPKYFYNQFVVQAPLAVDSFFFLSGLLTSYIFLGKLKRNQIRLTAITTWIAYFFRRYLRLTPVYVVIMLLSVTLSLYVSEGPFWRAIDANLCKNSWWTNLLYINNFVMQDDACMGWTWYMANDFQLYMFAPIL</sequence>
<feature type="transmembrane region" description="Helical" evidence="1">
    <location>
        <begin position="288"/>
        <end position="316"/>
    </location>
</feature>
<name>A0A915DXW3_9BILA</name>
<keyword evidence="4" id="KW-1185">Reference proteome</keyword>
<feature type="signal peptide" evidence="2">
    <location>
        <begin position="1"/>
        <end position="21"/>
    </location>
</feature>
<keyword evidence="1" id="KW-1133">Transmembrane helix</keyword>
<evidence type="ECO:0000259" key="3">
    <source>
        <dbReference type="Pfam" id="PF01757"/>
    </source>
</evidence>
<dbReference type="GO" id="GO:0016747">
    <property type="term" value="F:acyltransferase activity, transferring groups other than amino-acyl groups"/>
    <property type="evidence" value="ECO:0007669"/>
    <property type="project" value="InterPro"/>
</dbReference>
<feature type="chain" id="PRO_5037426363" evidence="2">
    <location>
        <begin position="22"/>
        <end position="416"/>
    </location>
</feature>
<accession>A0A915DXW3</accession>
<feature type="transmembrane region" description="Helical" evidence="1">
    <location>
        <begin position="340"/>
        <end position="361"/>
    </location>
</feature>